<keyword evidence="15" id="KW-0675">Receptor</keyword>
<keyword evidence="4 10" id="KW-0812">Transmembrane</keyword>
<protein>
    <submittedName>
        <fullName evidence="15">TonB-dependent receptor</fullName>
    </submittedName>
</protein>
<accession>A0A3S9B8L5</accession>
<reference evidence="15 16" key="1">
    <citation type="submission" date="2018-09" db="EMBL/GenBank/DDBJ databases">
        <title>Marinorhizobium profundi gen. nov., sp. nov., isolated from a deep-sea sediment sample from the New Britain Trench and proposal of Marinorhizobiaceae fam. nov. in the order Rhizobiales of the class Alphaproteobacteria.</title>
        <authorList>
            <person name="Cao J."/>
        </authorList>
    </citation>
    <scope>NUCLEOTIDE SEQUENCE [LARGE SCALE GENOMIC DNA]</scope>
    <source>
        <strain evidence="15 16">WS11</strain>
    </source>
</reference>
<proteinExistence type="inferred from homology"/>
<dbReference type="AlphaFoldDB" id="A0A3S9B8L5"/>
<name>A0A3S9B8L5_9HYPH</name>
<evidence type="ECO:0000256" key="4">
    <source>
        <dbReference type="ARBA" id="ARBA00022692"/>
    </source>
</evidence>
<keyword evidence="2 10" id="KW-0813">Transport</keyword>
<evidence type="ECO:0000256" key="8">
    <source>
        <dbReference type="ARBA" id="ARBA00023136"/>
    </source>
</evidence>
<dbReference type="PANTHER" id="PTHR30069:SF53">
    <property type="entry name" value="COLICIN I RECEPTOR-RELATED"/>
    <property type="match status" value="1"/>
</dbReference>
<feature type="compositionally biased region" description="Polar residues" evidence="12">
    <location>
        <begin position="13"/>
        <end position="24"/>
    </location>
</feature>
<dbReference type="InterPro" id="IPR000531">
    <property type="entry name" value="Beta-barrel_TonB"/>
</dbReference>
<keyword evidence="5" id="KW-0732">Signal</keyword>
<dbReference type="CDD" id="cd01347">
    <property type="entry name" value="ligand_gated_channel"/>
    <property type="match status" value="1"/>
</dbReference>
<evidence type="ECO:0000313" key="16">
    <source>
        <dbReference type="Proteomes" id="UP000268192"/>
    </source>
</evidence>
<dbReference type="OrthoDB" id="9760333at2"/>
<dbReference type="GO" id="GO:0015889">
    <property type="term" value="P:cobalamin transport"/>
    <property type="evidence" value="ECO:0007669"/>
    <property type="project" value="TreeGrafter"/>
</dbReference>
<dbReference type="SUPFAM" id="SSF56935">
    <property type="entry name" value="Porins"/>
    <property type="match status" value="1"/>
</dbReference>
<evidence type="ECO:0000259" key="13">
    <source>
        <dbReference type="Pfam" id="PF00593"/>
    </source>
</evidence>
<sequence>MHIASAVRPSAVSDETGSAPPSRSTTRRADPLLKAFIPAGAILLAAAGVAGAQDTETTTVLDRLLVTDGLTPVAEEKSGRAFTVITAEDIERSQVTSVADILRTVPGLSVSRMGSIGAQTQVRVRGAEANHVIVMIDGVDVSDTAAGEFDFGSLMTSDIERIEVLRGPQSAFYGSNALSGVINVITKRGERGGFRTNVRSETGTDGTVLGGVTLSGGRDDFDLSLGATFRRSDGYNVSPFGSEKDGDRNATLNGRFAYDLMPGLTLDGTLRYVNRRSELDPQNFETLGPPDFLPGPLVGLVVDGDEETATKELVGSLGLTHESADGAWTQNLRISGNDTFRENFTDGALATSSDGNRVTASYQATYAFDTPNLLDATHKITGGYEFERETYLPSHLTERQSRDGNSFVAEYRGEYLGQFFLNGAIRHDLNDRFADSTTFSLSGAWAVPGTLTRLHSSIGTGVTNPTFIEQFGYDPESFVGNPNLVPEESIGFDIGIEQGFLGGALIVDLTYFNQDLTNEIATVFGPAPTYASTPINLLGESRRQGIEIAATFDLGSGLSARGSYTYLDASEQSQSGGPRLAEVRRPRHSGSLGLTYRFMEERASLFGEVIFNGEMEDVAFVPTLPSRVTLDAYQTVNIGGSYRFNETFEAYGRVENLFDEEYQEIFGYNAQGRTAFVGLRGSF</sequence>
<dbReference type="InterPro" id="IPR012910">
    <property type="entry name" value="Plug_dom"/>
</dbReference>
<dbReference type="InterPro" id="IPR036942">
    <property type="entry name" value="Beta-barrel_TonB_sf"/>
</dbReference>
<evidence type="ECO:0000256" key="11">
    <source>
        <dbReference type="RuleBase" id="RU003357"/>
    </source>
</evidence>
<dbReference type="Gene3D" id="2.40.170.20">
    <property type="entry name" value="TonB-dependent receptor, beta-barrel domain"/>
    <property type="match status" value="1"/>
</dbReference>
<dbReference type="InterPro" id="IPR039426">
    <property type="entry name" value="TonB-dep_rcpt-like"/>
</dbReference>
<dbReference type="KEGG" id="abaw:D5400_20015"/>
<feature type="region of interest" description="Disordered" evidence="12">
    <location>
        <begin position="1"/>
        <end position="30"/>
    </location>
</feature>
<keyword evidence="7 11" id="KW-0798">TonB box</keyword>
<dbReference type="Gene3D" id="2.170.130.10">
    <property type="entry name" value="TonB-dependent receptor, plug domain"/>
    <property type="match status" value="1"/>
</dbReference>
<keyword evidence="6" id="KW-0406">Ion transport</keyword>
<gene>
    <name evidence="15" type="ORF">D5400_20015</name>
</gene>
<dbReference type="Proteomes" id="UP000268192">
    <property type="component" value="Chromosome"/>
</dbReference>
<dbReference type="EMBL" id="CP032509">
    <property type="protein sequence ID" value="AZN73270.1"/>
    <property type="molecule type" value="Genomic_DNA"/>
</dbReference>
<evidence type="ECO:0000256" key="3">
    <source>
        <dbReference type="ARBA" id="ARBA00022452"/>
    </source>
</evidence>
<evidence type="ECO:0000256" key="5">
    <source>
        <dbReference type="ARBA" id="ARBA00022729"/>
    </source>
</evidence>
<dbReference type="Pfam" id="PF00593">
    <property type="entry name" value="TonB_dep_Rec_b-barrel"/>
    <property type="match status" value="1"/>
</dbReference>
<dbReference type="PROSITE" id="PS52016">
    <property type="entry name" value="TONB_DEPENDENT_REC_3"/>
    <property type="match status" value="1"/>
</dbReference>
<keyword evidence="8 10" id="KW-0472">Membrane</keyword>
<keyword evidence="16" id="KW-1185">Reference proteome</keyword>
<feature type="domain" description="TonB-dependent receptor plug" evidence="14">
    <location>
        <begin position="77"/>
        <end position="181"/>
    </location>
</feature>
<feature type="domain" description="TonB-dependent receptor-like beta-barrel" evidence="13">
    <location>
        <begin position="313"/>
        <end position="657"/>
    </location>
</feature>
<keyword evidence="3 10" id="KW-1134">Transmembrane beta strand</keyword>
<dbReference type="InterPro" id="IPR037066">
    <property type="entry name" value="Plug_dom_sf"/>
</dbReference>
<comment type="similarity">
    <text evidence="10 11">Belongs to the TonB-dependent receptor family.</text>
</comment>
<dbReference type="PANTHER" id="PTHR30069">
    <property type="entry name" value="TONB-DEPENDENT OUTER MEMBRANE RECEPTOR"/>
    <property type="match status" value="1"/>
</dbReference>
<evidence type="ECO:0000313" key="15">
    <source>
        <dbReference type="EMBL" id="AZN73270.1"/>
    </source>
</evidence>
<dbReference type="GO" id="GO:0009279">
    <property type="term" value="C:cell outer membrane"/>
    <property type="evidence" value="ECO:0007669"/>
    <property type="project" value="UniProtKB-SubCell"/>
</dbReference>
<evidence type="ECO:0000256" key="1">
    <source>
        <dbReference type="ARBA" id="ARBA00004571"/>
    </source>
</evidence>
<comment type="subcellular location">
    <subcellularLocation>
        <location evidence="1 10">Cell outer membrane</location>
        <topology evidence="1 10">Multi-pass membrane protein</topology>
    </subcellularLocation>
</comment>
<keyword evidence="9 10" id="KW-0998">Cell outer membrane</keyword>
<dbReference type="Pfam" id="PF07715">
    <property type="entry name" value="Plug"/>
    <property type="match status" value="1"/>
</dbReference>
<dbReference type="GO" id="GO:0006811">
    <property type="term" value="P:monoatomic ion transport"/>
    <property type="evidence" value="ECO:0007669"/>
    <property type="project" value="UniProtKB-KW"/>
</dbReference>
<evidence type="ECO:0000256" key="12">
    <source>
        <dbReference type="SAM" id="MobiDB-lite"/>
    </source>
</evidence>
<organism evidence="15 16">
    <name type="scientific">Georhizobium profundi</name>
    <dbReference type="NCBI Taxonomy" id="2341112"/>
    <lineage>
        <taxon>Bacteria</taxon>
        <taxon>Pseudomonadati</taxon>
        <taxon>Pseudomonadota</taxon>
        <taxon>Alphaproteobacteria</taxon>
        <taxon>Hyphomicrobiales</taxon>
        <taxon>Rhizobiaceae</taxon>
        <taxon>Georhizobium</taxon>
    </lineage>
</organism>
<evidence type="ECO:0000256" key="9">
    <source>
        <dbReference type="ARBA" id="ARBA00023237"/>
    </source>
</evidence>
<evidence type="ECO:0000256" key="7">
    <source>
        <dbReference type="ARBA" id="ARBA00023077"/>
    </source>
</evidence>
<evidence type="ECO:0000256" key="6">
    <source>
        <dbReference type="ARBA" id="ARBA00023065"/>
    </source>
</evidence>
<evidence type="ECO:0000256" key="2">
    <source>
        <dbReference type="ARBA" id="ARBA00022448"/>
    </source>
</evidence>
<evidence type="ECO:0000256" key="10">
    <source>
        <dbReference type="PROSITE-ProRule" id="PRU01360"/>
    </source>
</evidence>
<evidence type="ECO:0000259" key="14">
    <source>
        <dbReference type="Pfam" id="PF07715"/>
    </source>
</evidence>